<organism evidence="12 13">
    <name type="scientific">Agromyces tropicus</name>
    <dbReference type="NCBI Taxonomy" id="555371"/>
    <lineage>
        <taxon>Bacteria</taxon>
        <taxon>Bacillati</taxon>
        <taxon>Actinomycetota</taxon>
        <taxon>Actinomycetes</taxon>
        <taxon>Micrococcales</taxon>
        <taxon>Microbacteriaceae</taxon>
        <taxon>Agromyces</taxon>
    </lineage>
</organism>
<evidence type="ECO:0000256" key="2">
    <source>
        <dbReference type="ARBA" id="ARBA00012438"/>
    </source>
</evidence>
<keyword evidence="8" id="KW-0902">Two-component regulatory system</keyword>
<dbReference type="RefSeq" id="WP_344377601.1">
    <property type="nucleotide sequence ID" value="NZ_BAAAPW010000006.1"/>
</dbReference>
<evidence type="ECO:0000313" key="12">
    <source>
        <dbReference type="EMBL" id="GAA2044234.1"/>
    </source>
</evidence>
<evidence type="ECO:0000256" key="9">
    <source>
        <dbReference type="SAM" id="MobiDB-lite"/>
    </source>
</evidence>
<dbReference type="Pfam" id="PF23539">
    <property type="entry name" value="DUF7134"/>
    <property type="match status" value="1"/>
</dbReference>
<feature type="region of interest" description="Disordered" evidence="9">
    <location>
        <begin position="324"/>
        <end position="345"/>
    </location>
</feature>
<keyword evidence="10" id="KW-1133">Transmembrane helix</keyword>
<dbReference type="Gene3D" id="1.20.5.1930">
    <property type="match status" value="1"/>
</dbReference>
<evidence type="ECO:0000256" key="4">
    <source>
        <dbReference type="ARBA" id="ARBA00022679"/>
    </source>
</evidence>
<sequence>MQARIRAFDIAVAAAVFVLVQLDVWAGVGTTNAVGPEWARSLAFGLAAGLLVFRRGHPLGVLAGVIVVSLVEFAIFGSPEGNAVLLAPLVGIYTVGRWESMPRSLLGVVLGTVLWFGWSWFDPLNATFADRLDTIVWLAPWVIAWLVGALVRATVQAREQRRVAIAQRESRAIAEERNRIARELHDVVGHGLSVMIVQAAAVRRRLTPEQEVERTSLASVESVGRDALAEMRRLVGVLRTDEAAEREPAPGLGDLDRLAERVTAAGLPVSVSVTGEARDLPVALDVTAYRLVQEALTNALRHAEGATRAHVDVDFGESALRLRVRDDGPGPAASSAGADPDSGGSGLAGLRERVALYGGSLLVRPHDDGGCELTAELPWEAA</sequence>
<feature type="transmembrane region" description="Helical" evidence="10">
    <location>
        <begin position="59"/>
        <end position="76"/>
    </location>
</feature>
<keyword evidence="7" id="KW-0067">ATP-binding</keyword>
<dbReference type="SUPFAM" id="SSF55874">
    <property type="entry name" value="ATPase domain of HSP90 chaperone/DNA topoisomerase II/histidine kinase"/>
    <property type="match status" value="1"/>
</dbReference>
<dbReference type="InterPro" id="IPR050482">
    <property type="entry name" value="Sensor_HK_TwoCompSys"/>
</dbReference>
<comment type="caution">
    <text evidence="12">The sequence shown here is derived from an EMBL/GenBank/DDBJ whole genome shotgun (WGS) entry which is preliminary data.</text>
</comment>
<comment type="catalytic activity">
    <reaction evidence="1">
        <text>ATP + protein L-histidine = ADP + protein N-phospho-L-histidine.</text>
        <dbReference type="EC" id="2.7.13.3"/>
    </reaction>
</comment>
<dbReference type="PANTHER" id="PTHR24421:SF10">
    <property type="entry name" value="NITRATE_NITRITE SENSOR PROTEIN NARQ"/>
    <property type="match status" value="1"/>
</dbReference>
<evidence type="ECO:0000256" key="8">
    <source>
        <dbReference type="ARBA" id="ARBA00023012"/>
    </source>
</evidence>
<dbReference type="SMART" id="SM00387">
    <property type="entry name" value="HATPase_c"/>
    <property type="match status" value="1"/>
</dbReference>
<feature type="transmembrane region" description="Helical" evidence="10">
    <location>
        <begin position="7"/>
        <end position="26"/>
    </location>
</feature>
<feature type="domain" description="Histidine kinase" evidence="11">
    <location>
        <begin position="290"/>
        <end position="381"/>
    </location>
</feature>
<dbReference type="InterPro" id="IPR005467">
    <property type="entry name" value="His_kinase_dom"/>
</dbReference>
<evidence type="ECO:0000256" key="3">
    <source>
        <dbReference type="ARBA" id="ARBA00022553"/>
    </source>
</evidence>
<evidence type="ECO:0000256" key="6">
    <source>
        <dbReference type="ARBA" id="ARBA00022777"/>
    </source>
</evidence>
<proteinExistence type="predicted"/>
<evidence type="ECO:0000256" key="5">
    <source>
        <dbReference type="ARBA" id="ARBA00022741"/>
    </source>
</evidence>
<name>A0ABN2UV70_9MICO</name>
<keyword evidence="10" id="KW-0472">Membrane</keyword>
<dbReference type="InterPro" id="IPR011712">
    <property type="entry name" value="Sig_transdc_His_kin_sub3_dim/P"/>
</dbReference>
<evidence type="ECO:0000256" key="7">
    <source>
        <dbReference type="ARBA" id="ARBA00022840"/>
    </source>
</evidence>
<dbReference type="PROSITE" id="PS50109">
    <property type="entry name" value="HIS_KIN"/>
    <property type="match status" value="1"/>
</dbReference>
<keyword evidence="5" id="KW-0547">Nucleotide-binding</keyword>
<keyword evidence="4" id="KW-0808">Transferase</keyword>
<dbReference type="InterPro" id="IPR055558">
    <property type="entry name" value="DUF7134"/>
</dbReference>
<dbReference type="Pfam" id="PF02518">
    <property type="entry name" value="HATPase_c"/>
    <property type="match status" value="1"/>
</dbReference>
<dbReference type="Proteomes" id="UP001501196">
    <property type="component" value="Unassembled WGS sequence"/>
</dbReference>
<dbReference type="InterPro" id="IPR036890">
    <property type="entry name" value="HATPase_C_sf"/>
</dbReference>
<reference evidence="12 13" key="1">
    <citation type="journal article" date="2019" name="Int. J. Syst. Evol. Microbiol.">
        <title>The Global Catalogue of Microorganisms (GCM) 10K type strain sequencing project: providing services to taxonomists for standard genome sequencing and annotation.</title>
        <authorList>
            <consortium name="The Broad Institute Genomics Platform"/>
            <consortium name="The Broad Institute Genome Sequencing Center for Infectious Disease"/>
            <person name="Wu L."/>
            <person name="Ma J."/>
        </authorList>
    </citation>
    <scope>NUCLEOTIDE SEQUENCE [LARGE SCALE GENOMIC DNA]</scope>
    <source>
        <strain evidence="12 13">JCM 15672</strain>
    </source>
</reference>
<accession>A0ABN2UV70</accession>
<keyword evidence="13" id="KW-1185">Reference proteome</keyword>
<keyword evidence="6" id="KW-0418">Kinase</keyword>
<dbReference type="EMBL" id="BAAAPW010000006">
    <property type="protein sequence ID" value="GAA2044234.1"/>
    <property type="molecule type" value="Genomic_DNA"/>
</dbReference>
<feature type="compositionally biased region" description="Low complexity" evidence="9">
    <location>
        <begin position="329"/>
        <end position="342"/>
    </location>
</feature>
<evidence type="ECO:0000313" key="13">
    <source>
        <dbReference type="Proteomes" id="UP001501196"/>
    </source>
</evidence>
<dbReference type="Gene3D" id="3.30.565.10">
    <property type="entry name" value="Histidine kinase-like ATPase, C-terminal domain"/>
    <property type="match status" value="1"/>
</dbReference>
<dbReference type="Pfam" id="PF07730">
    <property type="entry name" value="HisKA_3"/>
    <property type="match status" value="1"/>
</dbReference>
<feature type="transmembrane region" description="Helical" evidence="10">
    <location>
        <begin position="136"/>
        <end position="155"/>
    </location>
</feature>
<evidence type="ECO:0000256" key="10">
    <source>
        <dbReference type="SAM" id="Phobius"/>
    </source>
</evidence>
<gene>
    <name evidence="12" type="ORF">GCM10009819_33950</name>
</gene>
<dbReference type="CDD" id="cd16917">
    <property type="entry name" value="HATPase_UhpB-NarQ-NarX-like"/>
    <property type="match status" value="1"/>
</dbReference>
<dbReference type="EC" id="2.7.13.3" evidence="2"/>
<evidence type="ECO:0000259" key="11">
    <source>
        <dbReference type="PROSITE" id="PS50109"/>
    </source>
</evidence>
<dbReference type="InterPro" id="IPR003594">
    <property type="entry name" value="HATPase_dom"/>
</dbReference>
<protein>
    <recommendedName>
        <fullName evidence="2">histidine kinase</fullName>
        <ecNumber evidence="2">2.7.13.3</ecNumber>
    </recommendedName>
</protein>
<feature type="transmembrane region" description="Helical" evidence="10">
    <location>
        <begin position="105"/>
        <end position="121"/>
    </location>
</feature>
<keyword evidence="10" id="KW-0812">Transmembrane</keyword>
<dbReference type="PANTHER" id="PTHR24421">
    <property type="entry name" value="NITRATE/NITRITE SENSOR PROTEIN NARX-RELATED"/>
    <property type="match status" value="1"/>
</dbReference>
<evidence type="ECO:0000256" key="1">
    <source>
        <dbReference type="ARBA" id="ARBA00000085"/>
    </source>
</evidence>
<keyword evidence="3" id="KW-0597">Phosphoprotein</keyword>